<dbReference type="EMBL" id="CP110430">
    <property type="protein sequence ID" value="WAQ89140.1"/>
    <property type="molecule type" value="Genomic_DNA"/>
</dbReference>
<name>A0ABY7CVZ6_9BASI</name>
<accession>A0ABY7CVZ6</accession>
<dbReference type="RefSeq" id="XP_053024695.1">
    <property type="nucleotide sequence ID" value="XM_053160752.1"/>
</dbReference>
<evidence type="ECO:0000256" key="1">
    <source>
        <dbReference type="SAM" id="MobiDB-lite"/>
    </source>
</evidence>
<organism evidence="2 3">
    <name type="scientific">Puccinia triticina</name>
    <dbReference type="NCBI Taxonomy" id="208348"/>
    <lineage>
        <taxon>Eukaryota</taxon>
        <taxon>Fungi</taxon>
        <taxon>Dikarya</taxon>
        <taxon>Basidiomycota</taxon>
        <taxon>Pucciniomycotina</taxon>
        <taxon>Pucciniomycetes</taxon>
        <taxon>Pucciniales</taxon>
        <taxon>Pucciniaceae</taxon>
        <taxon>Puccinia</taxon>
    </lineage>
</organism>
<keyword evidence="3" id="KW-1185">Reference proteome</keyword>
<sequence length="117" mass="12826">MTQFCMTRSENFKKEKTNSSDHGLREEHMTGISGEASMTITKTDDSHHHPCSADFTDPGWAGGSIHRLTVVVIDMGEHTRRPCLTPPSQAPASQQPAPQISTLVVVQRSSHSDSSHM</sequence>
<feature type="region of interest" description="Disordered" evidence="1">
    <location>
        <begin position="1"/>
        <end position="32"/>
    </location>
</feature>
<reference evidence="2" key="1">
    <citation type="submission" date="2022-10" db="EMBL/GenBank/DDBJ databases">
        <title>Puccinia triticina Genome sequencing and assembly.</title>
        <authorList>
            <person name="Li C."/>
        </authorList>
    </citation>
    <scope>NUCLEOTIDE SEQUENCE</scope>
    <source>
        <strain evidence="2">Pt15</strain>
    </source>
</reference>
<proteinExistence type="predicted"/>
<evidence type="ECO:0000313" key="3">
    <source>
        <dbReference type="Proteomes" id="UP001164743"/>
    </source>
</evidence>
<dbReference type="Proteomes" id="UP001164743">
    <property type="component" value="Chromosome 10A"/>
</dbReference>
<feature type="compositionally biased region" description="Low complexity" evidence="1">
    <location>
        <begin position="90"/>
        <end position="99"/>
    </location>
</feature>
<protein>
    <submittedName>
        <fullName evidence="2">Uncharacterized protein</fullName>
    </submittedName>
</protein>
<gene>
    <name evidence="2" type="ORF">PtA15_10A564</name>
</gene>
<feature type="region of interest" description="Disordered" evidence="1">
    <location>
        <begin position="79"/>
        <end position="100"/>
    </location>
</feature>
<dbReference type="GeneID" id="77801647"/>
<feature type="compositionally biased region" description="Basic and acidic residues" evidence="1">
    <location>
        <begin position="10"/>
        <end position="29"/>
    </location>
</feature>
<evidence type="ECO:0000313" key="2">
    <source>
        <dbReference type="EMBL" id="WAQ89140.1"/>
    </source>
</evidence>